<dbReference type="Proteomes" id="UP000326169">
    <property type="component" value="Unassembled WGS sequence"/>
</dbReference>
<dbReference type="InterPro" id="IPR011749">
    <property type="entry name" value="CHP02243"/>
</dbReference>
<accession>A0A5M3T800</accession>
<evidence type="ECO:0000313" key="2">
    <source>
        <dbReference type="Proteomes" id="UP000326169"/>
    </source>
</evidence>
<reference evidence="1 2" key="1">
    <citation type="journal article" date="2019" name="J Genomics">
        <title>The Draft Genome of a Hydrogen-producing Cyanobacterium, Arthrospira platensis NIES-46.</title>
        <authorList>
            <person name="Suzuki S."/>
            <person name="Yamaguchi H."/>
            <person name="Kawachi M."/>
        </authorList>
    </citation>
    <scope>NUCLEOTIDE SEQUENCE [LARGE SCALE GENOMIC DNA]</scope>
    <source>
        <strain evidence="1 2">NIES-46</strain>
    </source>
</reference>
<keyword evidence="2" id="KW-1185">Reference proteome</keyword>
<sequence>MVFDFLPNLPKANLDDRTYDDLLQECLLRIPRYCPEWNNYNPSDPGITLLELFAWLMDQMLSRFNQLPRRNYVLFLELLGIRLQPPNPAQTEITFYLVSDLPQAYTIPEGIEIATERLPDAEAIVFSTDRPLVIGRPLIGHILHGQTPDITPQMLRDRLTNWWTMAEDGTWSGPELSLFSDRPESGQCFYLVFTPDSPIEGNVIALTVKGQAATPTGINPDHPPRRWEAWNGRYWQSVLLAEADDESQGFSFRDAVKQGRDPQGGSDIILHLPVEFPVAQFTAYQGRWLRCVYTEPTLDQSPYSASPRIVGINSRAIGGSTVARQCQVINDELLGVTDGTPGQAFQLQRPPVLTRMAGEYLTVTPIGELPQIWEEVPDFSNSQPDHRHYVLDSVTGIVQFGPQVSEPTQLVRETDYSPRWQSTARQNTIILSADHQKRQYGAIPPAGASLRMVRYRTGGGVQGNVKPGTILVMKTAVPYVGAVVNHVPARGGSDAESLEMAAIRVPQMLRTRDRAVTPQDFETLAIVAGQGAIARCRCLRASPGNQGVVELLLIPRTSLIPLEQGVGISPEELAISSELNRQVLSYLDERRLLGIQVKCREPEYVGVVVASEITTPPQYHNPQARLEIQSQLQIALYRFLNPIIGGHQSEGWPFGQPLYTADIIALLQQFPTVMSLGAVQLFPIRRQGGRWVRGQPIAMIDPGPNGTICSWSDAGGDRHLINIIGGGGSGGS</sequence>
<comment type="caution">
    <text evidence="1">The sequence shown here is derived from an EMBL/GenBank/DDBJ whole genome shotgun (WGS) entry which is preliminary data.</text>
</comment>
<proteinExistence type="predicted"/>
<evidence type="ECO:0008006" key="3">
    <source>
        <dbReference type="Google" id="ProtNLM"/>
    </source>
</evidence>
<protein>
    <recommendedName>
        <fullName evidence="3">Baseplate protein J-like domain-containing protein</fullName>
    </recommendedName>
</protein>
<dbReference type="NCBIfam" id="TIGR02243">
    <property type="entry name" value="putative baseplate assembly protein"/>
    <property type="match status" value="1"/>
</dbReference>
<dbReference type="GeneID" id="301683045"/>
<organism evidence="1 2">
    <name type="scientific">Limnospira platensis NIES-46</name>
    <dbReference type="NCBI Taxonomy" id="1236695"/>
    <lineage>
        <taxon>Bacteria</taxon>
        <taxon>Bacillati</taxon>
        <taxon>Cyanobacteriota</taxon>
        <taxon>Cyanophyceae</taxon>
        <taxon>Oscillatoriophycideae</taxon>
        <taxon>Oscillatoriales</taxon>
        <taxon>Sirenicapillariaceae</taxon>
        <taxon>Limnospira</taxon>
    </lineage>
</organism>
<dbReference type="RefSeq" id="WP_152088535.1">
    <property type="nucleotide sequence ID" value="NZ_BIMW01000090.1"/>
</dbReference>
<evidence type="ECO:0000313" key="1">
    <source>
        <dbReference type="EMBL" id="GCE94138.1"/>
    </source>
</evidence>
<dbReference type="EMBL" id="BIMW01000090">
    <property type="protein sequence ID" value="GCE94138.1"/>
    <property type="molecule type" value="Genomic_DNA"/>
</dbReference>
<name>A0A5M3T800_LIMPL</name>
<gene>
    <name evidence="1" type="ORF">NIES46_21910</name>
</gene>